<dbReference type="Proteomes" id="UP000604046">
    <property type="component" value="Unassembled WGS sequence"/>
</dbReference>
<keyword evidence="1" id="KW-0175">Coiled coil</keyword>
<reference evidence="3" key="1">
    <citation type="submission" date="2021-02" db="EMBL/GenBank/DDBJ databases">
        <authorList>
            <person name="Dougan E. K."/>
            <person name="Rhodes N."/>
            <person name="Thang M."/>
            <person name="Chan C."/>
        </authorList>
    </citation>
    <scope>NUCLEOTIDE SEQUENCE</scope>
</reference>
<proteinExistence type="predicted"/>
<organism evidence="3 4">
    <name type="scientific">Symbiodinium natans</name>
    <dbReference type="NCBI Taxonomy" id="878477"/>
    <lineage>
        <taxon>Eukaryota</taxon>
        <taxon>Sar</taxon>
        <taxon>Alveolata</taxon>
        <taxon>Dinophyceae</taxon>
        <taxon>Suessiales</taxon>
        <taxon>Symbiodiniaceae</taxon>
        <taxon>Symbiodinium</taxon>
    </lineage>
</organism>
<comment type="caution">
    <text evidence="3">The sequence shown here is derived from an EMBL/GenBank/DDBJ whole genome shotgun (WGS) entry which is preliminary data.</text>
</comment>
<dbReference type="EMBL" id="CAJNDS010000246">
    <property type="protein sequence ID" value="CAE7033515.1"/>
    <property type="molecule type" value="Genomic_DNA"/>
</dbReference>
<evidence type="ECO:0000256" key="2">
    <source>
        <dbReference type="SAM" id="MobiDB-lite"/>
    </source>
</evidence>
<feature type="compositionally biased region" description="Low complexity" evidence="2">
    <location>
        <begin position="17"/>
        <end position="27"/>
    </location>
</feature>
<evidence type="ECO:0000313" key="3">
    <source>
        <dbReference type="EMBL" id="CAE7033515.1"/>
    </source>
</evidence>
<feature type="region of interest" description="Disordered" evidence="2">
    <location>
        <begin position="1"/>
        <end position="57"/>
    </location>
</feature>
<protein>
    <submittedName>
        <fullName evidence="3">Uncharacterized protein</fullName>
    </submittedName>
</protein>
<feature type="compositionally biased region" description="Low complexity" evidence="2">
    <location>
        <begin position="259"/>
        <end position="268"/>
    </location>
</feature>
<sequence length="268" mass="30357">MSTSMSSTNKISDDRSSPTPTTDATPSERPGSQETSQQPTSNTQNLDETDEPRQATQGKGLEAVQHILALQHDRIVAMSGRLEELENTIQYIYKNTSTNAILQERHDVRVAALRADSTRATTDNMIQRHTHTLRQINQKIAEIQREQNTQTQRIIDVESRLDAITYTMEAMKDKLQQHSTQQREDPHTSKSFLVDSIEYARVRIDKVEDQLQKHGQTITYMYNYFKPGTRTSTSSDATPVGQYRSKSRTPYDPNPSRPNPTSSSSATQ</sequence>
<feature type="compositionally biased region" description="Polar residues" evidence="2">
    <location>
        <begin position="30"/>
        <end position="46"/>
    </location>
</feature>
<evidence type="ECO:0000256" key="1">
    <source>
        <dbReference type="SAM" id="Coils"/>
    </source>
</evidence>
<accession>A0A812IHY6</accession>
<feature type="compositionally biased region" description="Polar residues" evidence="2">
    <location>
        <begin position="1"/>
        <end position="10"/>
    </location>
</feature>
<name>A0A812IHY6_9DINO</name>
<evidence type="ECO:0000313" key="4">
    <source>
        <dbReference type="Proteomes" id="UP000604046"/>
    </source>
</evidence>
<feature type="region of interest" description="Disordered" evidence="2">
    <location>
        <begin position="228"/>
        <end position="268"/>
    </location>
</feature>
<feature type="coiled-coil region" evidence="1">
    <location>
        <begin position="126"/>
        <end position="153"/>
    </location>
</feature>
<gene>
    <name evidence="3" type="ORF">SNAT2548_LOCUS4011</name>
</gene>
<keyword evidence="4" id="KW-1185">Reference proteome</keyword>
<dbReference type="AlphaFoldDB" id="A0A812IHY6"/>